<reference evidence="2 3" key="1">
    <citation type="submission" date="2019-04" db="EMBL/GenBank/DDBJ databases">
        <title>Streptomyces piniterrae sp. nov., a heliquinomycin-producing actinomycete isolated from rhizosphere soil of Pinus yunnanensis.</title>
        <authorList>
            <person name="Zhuang X."/>
            <person name="Zhao J."/>
        </authorList>
    </citation>
    <scope>NUCLEOTIDE SEQUENCE [LARGE SCALE GENOMIC DNA]</scope>
    <source>
        <strain evidence="3">jys28</strain>
    </source>
</reference>
<keyword evidence="1" id="KW-0732">Signal</keyword>
<gene>
    <name evidence="2" type="ORF">FCH28_24875</name>
</gene>
<evidence type="ECO:0000313" key="2">
    <source>
        <dbReference type="EMBL" id="TJZ49535.1"/>
    </source>
</evidence>
<dbReference type="EMBL" id="SUMB01000009">
    <property type="protein sequence ID" value="TJZ49535.1"/>
    <property type="molecule type" value="Genomic_DNA"/>
</dbReference>
<sequence>MLMRIRTIAAAGALTVAAFLGMAGTATTAHADDEAELFWPGDQIWWPGDAIFWPATDSTGDVK</sequence>
<feature type="signal peptide" evidence="1">
    <location>
        <begin position="1"/>
        <end position="31"/>
    </location>
</feature>
<proteinExistence type="predicted"/>
<dbReference type="Proteomes" id="UP000308697">
    <property type="component" value="Unassembled WGS sequence"/>
</dbReference>
<dbReference type="RefSeq" id="WP_136742374.1">
    <property type="nucleotide sequence ID" value="NZ_SUMB01000009.1"/>
</dbReference>
<evidence type="ECO:0000313" key="3">
    <source>
        <dbReference type="Proteomes" id="UP000308697"/>
    </source>
</evidence>
<accession>A0A4U0N721</accession>
<name>A0A4U0N721_9ACTN</name>
<evidence type="ECO:0000256" key="1">
    <source>
        <dbReference type="SAM" id="SignalP"/>
    </source>
</evidence>
<dbReference type="AlphaFoldDB" id="A0A4U0N721"/>
<protein>
    <submittedName>
        <fullName evidence="2">Uncharacterized protein</fullName>
    </submittedName>
</protein>
<keyword evidence="3" id="KW-1185">Reference proteome</keyword>
<feature type="chain" id="PRO_5020979856" evidence="1">
    <location>
        <begin position="32"/>
        <end position="63"/>
    </location>
</feature>
<comment type="caution">
    <text evidence="2">The sequence shown here is derived from an EMBL/GenBank/DDBJ whole genome shotgun (WGS) entry which is preliminary data.</text>
</comment>
<organism evidence="2 3">
    <name type="scientific">Streptomyces piniterrae</name>
    <dbReference type="NCBI Taxonomy" id="2571125"/>
    <lineage>
        <taxon>Bacteria</taxon>
        <taxon>Bacillati</taxon>
        <taxon>Actinomycetota</taxon>
        <taxon>Actinomycetes</taxon>
        <taxon>Kitasatosporales</taxon>
        <taxon>Streptomycetaceae</taxon>
        <taxon>Streptomyces</taxon>
    </lineage>
</organism>